<keyword evidence="5" id="KW-1133">Transmembrane helix</keyword>
<reference evidence="7" key="1">
    <citation type="submission" date="2020-12" db="EMBL/GenBank/DDBJ databases">
        <title>Genomic characterization of non-nitrogen-fixing Frankia strains.</title>
        <authorList>
            <person name="Carlos-Shanley C."/>
            <person name="Guerra T."/>
            <person name="Hahn D."/>
        </authorList>
    </citation>
    <scope>NUCLEOTIDE SEQUENCE</scope>
    <source>
        <strain evidence="7">CN6</strain>
    </source>
</reference>
<dbReference type="Pfam" id="PF00877">
    <property type="entry name" value="NLPC_P60"/>
    <property type="match status" value="1"/>
</dbReference>
<evidence type="ECO:0000313" key="7">
    <source>
        <dbReference type="EMBL" id="MBL7630720.1"/>
    </source>
</evidence>
<protein>
    <submittedName>
        <fullName evidence="7">Bifunctional lytic transglycosylase/C40 family peptidase</fullName>
    </submittedName>
</protein>
<dbReference type="PANTHER" id="PTHR47359:SF3">
    <property type="entry name" value="NLP_P60 DOMAIN-CONTAINING PROTEIN-RELATED"/>
    <property type="match status" value="1"/>
</dbReference>
<dbReference type="InterPro" id="IPR051794">
    <property type="entry name" value="PG_Endopeptidase_C40"/>
</dbReference>
<feature type="transmembrane region" description="Helical" evidence="5">
    <location>
        <begin position="12"/>
        <end position="38"/>
    </location>
</feature>
<comment type="similarity">
    <text evidence="1">Belongs to the peptidase C40 family.</text>
</comment>
<evidence type="ECO:0000313" key="8">
    <source>
        <dbReference type="Proteomes" id="UP000604475"/>
    </source>
</evidence>
<dbReference type="InterPro" id="IPR023346">
    <property type="entry name" value="Lysozyme-like_dom_sf"/>
</dbReference>
<sequence>MALTSTSLRGGAPASVIVPLVAVLGLLLLSTVTLPVLVGAGVFSGEEDTPASAYGDAGDIPAELVGAILSVGRTCATVSPGLLAAQLEQESGFDPRARSPVGAQGIAQFLPGTWSAYGSDGDGDGRADPDNPADAIPAAARYDCAVAAAVAHLPGDSRRVMLAAYNAGPGAVLTHGGVPPYQETQTYVERILAREPAMTAALTAAGSPAGQATPAARAAIAFARNQLGDPYAWGANGPDAWDCSSLVQAAYAAAGIRLPRVTYDQADQSGPTIPLEDVDAWQPGDLLFAAGSDGTPDNPGHVGIYLGNRQVLHAPRTGDVVKIVPLDAYPTVTGVTRPATLAEP</sequence>
<dbReference type="Proteomes" id="UP000604475">
    <property type="component" value="Unassembled WGS sequence"/>
</dbReference>
<dbReference type="PANTHER" id="PTHR47359">
    <property type="entry name" value="PEPTIDOGLYCAN DL-ENDOPEPTIDASE CWLO"/>
    <property type="match status" value="1"/>
</dbReference>
<dbReference type="GO" id="GO:0006508">
    <property type="term" value="P:proteolysis"/>
    <property type="evidence" value="ECO:0007669"/>
    <property type="project" value="UniProtKB-KW"/>
</dbReference>
<evidence type="ECO:0000256" key="5">
    <source>
        <dbReference type="SAM" id="Phobius"/>
    </source>
</evidence>
<comment type="caution">
    <text evidence="7">The sequence shown here is derived from an EMBL/GenBank/DDBJ whole genome shotgun (WGS) entry which is preliminary data.</text>
</comment>
<keyword evidence="8" id="KW-1185">Reference proteome</keyword>
<evidence type="ECO:0000259" key="6">
    <source>
        <dbReference type="PROSITE" id="PS51935"/>
    </source>
</evidence>
<dbReference type="SUPFAM" id="SSF54001">
    <property type="entry name" value="Cysteine proteinases"/>
    <property type="match status" value="1"/>
</dbReference>
<feature type="domain" description="NlpC/P60" evidence="6">
    <location>
        <begin position="213"/>
        <end position="344"/>
    </location>
</feature>
<keyword evidence="4" id="KW-0788">Thiol protease</keyword>
<keyword evidence="5" id="KW-0472">Membrane</keyword>
<dbReference type="GO" id="GO:0008234">
    <property type="term" value="F:cysteine-type peptidase activity"/>
    <property type="evidence" value="ECO:0007669"/>
    <property type="project" value="UniProtKB-KW"/>
</dbReference>
<dbReference type="Gene3D" id="1.10.530.10">
    <property type="match status" value="1"/>
</dbReference>
<evidence type="ECO:0000256" key="3">
    <source>
        <dbReference type="ARBA" id="ARBA00022801"/>
    </source>
</evidence>
<dbReference type="InterPro" id="IPR038765">
    <property type="entry name" value="Papain-like_cys_pep_sf"/>
</dbReference>
<keyword evidence="3" id="KW-0378">Hydrolase</keyword>
<dbReference type="EMBL" id="JAEACQ010000253">
    <property type="protein sequence ID" value="MBL7630720.1"/>
    <property type="molecule type" value="Genomic_DNA"/>
</dbReference>
<organism evidence="7 8">
    <name type="scientific">Frankia nepalensis</name>
    <dbReference type="NCBI Taxonomy" id="1836974"/>
    <lineage>
        <taxon>Bacteria</taxon>
        <taxon>Bacillati</taxon>
        <taxon>Actinomycetota</taxon>
        <taxon>Actinomycetes</taxon>
        <taxon>Frankiales</taxon>
        <taxon>Frankiaceae</taxon>
        <taxon>Frankia</taxon>
    </lineage>
</organism>
<dbReference type="Gene3D" id="3.90.1720.10">
    <property type="entry name" value="endopeptidase domain like (from Nostoc punctiforme)"/>
    <property type="match status" value="1"/>
</dbReference>
<dbReference type="PROSITE" id="PS51935">
    <property type="entry name" value="NLPC_P60"/>
    <property type="match status" value="1"/>
</dbReference>
<dbReference type="AlphaFoldDB" id="A0A937USY9"/>
<dbReference type="RefSeq" id="WP_203007276.1">
    <property type="nucleotide sequence ID" value="NZ_JADWYU010000165.1"/>
</dbReference>
<evidence type="ECO:0000256" key="2">
    <source>
        <dbReference type="ARBA" id="ARBA00022670"/>
    </source>
</evidence>
<evidence type="ECO:0000256" key="1">
    <source>
        <dbReference type="ARBA" id="ARBA00007074"/>
    </source>
</evidence>
<dbReference type="InterPro" id="IPR008258">
    <property type="entry name" value="Transglycosylase_SLT_dom_1"/>
</dbReference>
<name>A0A937USY9_9ACTN</name>
<proteinExistence type="inferred from homology"/>
<gene>
    <name evidence="7" type="ORF">I7412_26890</name>
</gene>
<dbReference type="InterPro" id="IPR000064">
    <property type="entry name" value="NLP_P60_dom"/>
</dbReference>
<dbReference type="CDD" id="cd13399">
    <property type="entry name" value="Slt35-like"/>
    <property type="match status" value="1"/>
</dbReference>
<accession>A0A937USY9</accession>
<dbReference type="Pfam" id="PF01464">
    <property type="entry name" value="SLT"/>
    <property type="match status" value="1"/>
</dbReference>
<keyword evidence="5" id="KW-0812">Transmembrane</keyword>
<dbReference type="SUPFAM" id="SSF53955">
    <property type="entry name" value="Lysozyme-like"/>
    <property type="match status" value="1"/>
</dbReference>
<keyword evidence="2" id="KW-0645">Protease</keyword>
<evidence type="ECO:0000256" key="4">
    <source>
        <dbReference type="ARBA" id="ARBA00022807"/>
    </source>
</evidence>